<feature type="region of interest" description="Disordered" evidence="4">
    <location>
        <begin position="705"/>
        <end position="806"/>
    </location>
</feature>
<gene>
    <name evidence="5" type="ORF">A0O28_0031680</name>
</gene>
<evidence type="ECO:0000256" key="4">
    <source>
        <dbReference type="SAM" id="MobiDB-lite"/>
    </source>
</evidence>
<organism evidence="5 6">
    <name type="scientific">Trichoderma guizhouense</name>
    <dbReference type="NCBI Taxonomy" id="1491466"/>
    <lineage>
        <taxon>Eukaryota</taxon>
        <taxon>Fungi</taxon>
        <taxon>Dikarya</taxon>
        <taxon>Ascomycota</taxon>
        <taxon>Pezizomycotina</taxon>
        <taxon>Sordariomycetes</taxon>
        <taxon>Hypocreomycetidae</taxon>
        <taxon>Hypocreales</taxon>
        <taxon>Hypocreaceae</taxon>
        <taxon>Trichoderma</taxon>
    </lineage>
</organism>
<dbReference type="InterPro" id="IPR016024">
    <property type="entry name" value="ARM-type_fold"/>
</dbReference>
<dbReference type="SUPFAM" id="SSF48371">
    <property type="entry name" value="ARM repeat"/>
    <property type="match status" value="1"/>
</dbReference>
<feature type="region of interest" description="Disordered" evidence="4">
    <location>
        <begin position="1"/>
        <end position="26"/>
    </location>
</feature>
<dbReference type="GO" id="GO:0006355">
    <property type="term" value="P:regulation of DNA-templated transcription"/>
    <property type="evidence" value="ECO:0007669"/>
    <property type="project" value="InterPro"/>
</dbReference>
<dbReference type="GO" id="GO:0005730">
    <property type="term" value="C:nucleolus"/>
    <property type="evidence" value="ECO:0007669"/>
    <property type="project" value="InterPro"/>
</dbReference>
<dbReference type="OrthoDB" id="342531at2759"/>
<protein>
    <submittedName>
        <fullName evidence="5">DNA polymerase V (Phi)</fullName>
    </submittedName>
</protein>
<feature type="region of interest" description="Disordered" evidence="4">
    <location>
        <begin position="816"/>
        <end position="835"/>
    </location>
</feature>
<reference evidence="5 6" key="1">
    <citation type="submission" date="2016-04" db="EMBL/GenBank/DDBJ databases">
        <title>Multiple horizontal gene transfer events from other fungi enriched the ability of the initially mycotrophic fungus Trichoderma (Ascomycota) to feed on dead plant biomass.</title>
        <authorList>
            <person name="Atanasova L."/>
            <person name="Chenthamara K."/>
            <person name="Zhang J."/>
            <person name="Grujic M."/>
            <person name="Henrissat B."/>
            <person name="Kuo A."/>
            <person name="Aertz A."/>
            <person name="Salamov A."/>
            <person name="Lipzen A."/>
            <person name="Labutti K."/>
            <person name="Barry K."/>
            <person name="Miao Y."/>
            <person name="Rahimi M.J."/>
            <person name="Shen Q."/>
            <person name="Grigoriev I.V."/>
            <person name="Kubicek C.P."/>
            <person name="Druzhinina I.S."/>
        </authorList>
    </citation>
    <scope>NUCLEOTIDE SEQUENCE [LARGE SCALE GENOMIC DNA]</scope>
    <source>
        <strain evidence="5 6">NJAU 4742</strain>
    </source>
</reference>
<dbReference type="Proteomes" id="UP000191004">
    <property type="component" value="Unassembled WGS sequence"/>
</dbReference>
<dbReference type="GO" id="GO:0000182">
    <property type="term" value="F:rDNA binding"/>
    <property type="evidence" value="ECO:0007669"/>
    <property type="project" value="TreeGrafter"/>
</dbReference>
<feature type="compositionally biased region" description="Acidic residues" evidence="4">
    <location>
        <begin position="762"/>
        <end position="806"/>
    </location>
</feature>
<comment type="subcellular location">
    <subcellularLocation>
        <location evidence="1">Nucleus</location>
    </subcellularLocation>
</comment>
<proteinExistence type="inferred from homology"/>
<dbReference type="AlphaFoldDB" id="A0A1T3CLY9"/>
<evidence type="ECO:0000256" key="1">
    <source>
        <dbReference type="ARBA" id="ARBA00004123"/>
    </source>
</evidence>
<comment type="similarity">
    <text evidence="2">Belongs to the MYBBP1A family.</text>
</comment>
<evidence type="ECO:0000313" key="5">
    <source>
        <dbReference type="EMBL" id="OPB42051.1"/>
    </source>
</evidence>
<dbReference type="Pfam" id="PF04931">
    <property type="entry name" value="DNA_pol_phi"/>
    <property type="match status" value="1"/>
</dbReference>
<feature type="compositionally biased region" description="Acidic residues" evidence="4">
    <location>
        <begin position="722"/>
        <end position="755"/>
    </location>
</feature>
<feature type="compositionally biased region" description="Acidic residues" evidence="4">
    <location>
        <begin position="824"/>
        <end position="833"/>
    </location>
</feature>
<keyword evidence="3" id="KW-0539">Nucleus</keyword>
<sequence length="1036" mass="114795">MGSKRKRGAKEAPIATPNAQKKAKNVASPIVPVVAPAKPSLEKAPFVETPTIEERKREGLLYEHLGSEDDNDRIEAADCIISGLLGGEGVAEAVLQRHLDRRLFRGLASGRNASRIGFSLVITEILSQLFGDKEPSLAEKYPGLTFDKVLDFLLEKAQIVGNIPGQEERDIFFGQLFGIECFVKSRTLFSEPSRWNTILEELLKLSNKKVWLKSQCGWVLVQALQQMDQAQAKSTLEKLSSAGVAKTPEGVAVWLVALNQFPDLKVKPWQHPLARKTLGDLTAILKESFNDSSKDPSSNSRNNQQASWTAQLHFVWDLILNHYLKAGDSEVEDFAHFWGRVVDDGLFSKQATDGQKFKGFTVFQKFLEGCVVHHSLLQILFSKNLMTSLMNQAAKEDRYLHRAAIKTLKAIEGAVSSHPSALVPVLESLLSRNGAYNFDQRTSTKTVDKLLQNFNLKNDKGTLKIIQAPIASLSQQEVLEAQTILRVHIDYLSKVLGACASLNTKESQTNKLENTSLSVTLQQLSRLAYSQPDDIPKDALTEQIQELARSRLESALAKLTRQTSDFVTFCQAVASIDSNAVTMSEEIKAAIEGALSRMHKLLKQKTKTDNDKTLTQGLAMLHAISIFQLYNQDPDAMEVLDDLAQFHERLQEGKLGDDDTGSSEFLVEILLSMVARPSSLMRQVSQQVFEAFTSQISAGGLELLTGPLGTNESTRGQKELFNTEDDGMDVDGEDSEDDEDDDVEEISNVDIDSDVEFIGLADGEEADGDAEEDDEEDEDDEDSDDNDDEDEDDEEADEKEGPIDLDELMGSILKSHRLDKDADAESSEDEGDMSDSQMFALEDKLAEVFKQRAKARPDSKKQKKDAKQSVVNFKHRILDFLDIYVRNEVLSPLGFAILIPLLNLMRTTTTKTLASRACEIILNYQRGMKKARSGNKDAAEAETTPTYDAEELLSVLVEVHEEAGKDNAHAYAKAASAASLIVASAMFASDKELVKRAAAVYAKTQSDWVLGQAKLQNSFFADWNNWCQNHASQGRN</sequence>
<dbReference type="PANTHER" id="PTHR13213:SF2">
    <property type="entry name" value="MYB-BINDING PROTEIN 1A"/>
    <property type="match status" value="1"/>
</dbReference>
<comment type="caution">
    <text evidence="5">The sequence shown here is derived from an EMBL/GenBank/DDBJ whole genome shotgun (WGS) entry which is preliminary data.</text>
</comment>
<name>A0A1T3CLY9_9HYPO</name>
<dbReference type="InterPro" id="IPR007015">
    <property type="entry name" value="DNA_pol_V/MYBBP1A"/>
</dbReference>
<dbReference type="EMBL" id="LVVK01000013">
    <property type="protein sequence ID" value="OPB42051.1"/>
    <property type="molecule type" value="Genomic_DNA"/>
</dbReference>
<dbReference type="PANTHER" id="PTHR13213">
    <property type="entry name" value="MYB-BINDING PROTEIN 1A FAMILY MEMBER"/>
    <property type="match status" value="1"/>
</dbReference>
<keyword evidence="6" id="KW-1185">Reference proteome</keyword>
<accession>A0A1T3CLY9</accession>
<evidence type="ECO:0000256" key="3">
    <source>
        <dbReference type="ARBA" id="ARBA00023242"/>
    </source>
</evidence>
<evidence type="ECO:0000256" key="2">
    <source>
        <dbReference type="ARBA" id="ARBA00006809"/>
    </source>
</evidence>
<evidence type="ECO:0000313" key="6">
    <source>
        <dbReference type="Proteomes" id="UP000191004"/>
    </source>
</evidence>